<feature type="compositionally biased region" description="Pro residues" evidence="1">
    <location>
        <begin position="1"/>
        <end position="11"/>
    </location>
</feature>
<feature type="compositionally biased region" description="Basic and acidic residues" evidence="1">
    <location>
        <begin position="61"/>
        <end position="78"/>
    </location>
</feature>
<evidence type="ECO:0000313" key="2">
    <source>
        <dbReference type="EnsemblPlants" id="OMERI12G08480.1"/>
    </source>
</evidence>
<dbReference type="Gramene" id="OMERI12G08480.1">
    <property type="protein sequence ID" value="OMERI12G08480.1"/>
    <property type="gene ID" value="OMERI12G08480"/>
</dbReference>
<dbReference type="AlphaFoldDB" id="A0A0E0FC54"/>
<organism evidence="2">
    <name type="scientific">Oryza meridionalis</name>
    <dbReference type="NCBI Taxonomy" id="40149"/>
    <lineage>
        <taxon>Eukaryota</taxon>
        <taxon>Viridiplantae</taxon>
        <taxon>Streptophyta</taxon>
        <taxon>Embryophyta</taxon>
        <taxon>Tracheophyta</taxon>
        <taxon>Spermatophyta</taxon>
        <taxon>Magnoliopsida</taxon>
        <taxon>Liliopsida</taxon>
        <taxon>Poales</taxon>
        <taxon>Poaceae</taxon>
        <taxon>BOP clade</taxon>
        <taxon>Oryzoideae</taxon>
        <taxon>Oryzeae</taxon>
        <taxon>Oryzinae</taxon>
        <taxon>Oryza</taxon>
    </lineage>
</organism>
<feature type="compositionally biased region" description="Basic and acidic residues" evidence="1">
    <location>
        <begin position="128"/>
        <end position="145"/>
    </location>
</feature>
<keyword evidence="3" id="KW-1185">Reference proteome</keyword>
<proteinExistence type="predicted"/>
<sequence length="151" mass="16232">MSPVVPGPPPSGLHEAAQARPSTADVARSLATPNMRGWPKYRGSPTGGPRREDGPESGANPRREDGPSGGDNREESKYEAYMLQLARPSTADAARSLATPNMRGWPKYRGSPTGGPRREDGPESGANPRREDGPSGGDNREESKYEAYMLR</sequence>
<dbReference type="Proteomes" id="UP000008021">
    <property type="component" value="Chromosome 12"/>
</dbReference>
<accession>A0A0E0FC54</accession>
<feature type="region of interest" description="Disordered" evidence="1">
    <location>
        <begin position="1"/>
        <end position="151"/>
    </location>
</feature>
<protein>
    <submittedName>
        <fullName evidence="2">Uncharacterized protein</fullName>
    </submittedName>
</protein>
<evidence type="ECO:0000313" key="3">
    <source>
        <dbReference type="Proteomes" id="UP000008021"/>
    </source>
</evidence>
<name>A0A0E0FC54_9ORYZ</name>
<evidence type="ECO:0000256" key="1">
    <source>
        <dbReference type="SAM" id="MobiDB-lite"/>
    </source>
</evidence>
<reference evidence="2" key="2">
    <citation type="submission" date="2018-05" db="EMBL/GenBank/DDBJ databases">
        <title>OmerRS3 (Oryza meridionalis Reference Sequence Version 3).</title>
        <authorList>
            <person name="Zhang J."/>
            <person name="Kudrna D."/>
            <person name="Lee S."/>
            <person name="Talag J."/>
            <person name="Welchert J."/>
            <person name="Wing R.A."/>
        </authorList>
    </citation>
    <scope>NUCLEOTIDE SEQUENCE [LARGE SCALE GENOMIC DNA]</scope>
    <source>
        <strain evidence="2">cv. OR44</strain>
    </source>
</reference>
<dbReference type="HOGENOM" id="CLU_1734374_0_0_1"/>
<dbReference type="EnsemblPlants" id="OMERI12G08480.1">
    <property type="protein sequence ID" value="OMERI12G08480.1"/>
    <property type="gene ID" value="OMERI12G08480"/>
</dbReference>
<reference evidence="2" key="1">
    <citation type="submission" date="2015-04" db="UniProtKB">
        <authorList>
            <consortium name="EnsemblPlants"/>
        </authorList>
    </citation>
    <scope>IDENTIFICATION</scope>
</reference>